<reference evidence="7" key="1">
    <citation type="submission" date="2021-02" db="EMBL/GenBank/DDBJ databases">
        <authorList>
            <person name="Nowell W R."/>
        </authorList>
    </citation>
    <scope>NUCLEOTIDE SEQUENCE</scope>
</reference>
<dbReference type="InterPro" id="IPR050108">
    <property type="entry name" value="CDK"/>
</dbReference>
<comment type="caution">
    <text evidence="7">The sequence shown here is derived from an EMBL/GenBank/DDBJ whole genome shotgun (WGS) entry which is preliminary data.</text>
</comment>
<dbReference type="GO" id="GO:0005524">
    <property type="term" value="F:ATP binding"/>
    <property type="evidence" value="ECO:0007669"/>
    <property type="project" value="UniProtKB-KW"/>
</dbReference>
<feature type="compositionally biased region" description="Polar residues" evidence="6">
    <location>
        <begin position="117"/>
        <end position="128"/>
    </location>
</feature>
<keyword evidence="1" id="KW-0723">Serine/threonine-protein kinase</keyword>
<keyword evidence="3" id="KW-0547">Nucleotide-binding</keyword>
<feature type="non-terminal residue" evidence="7">
    <location>
        <position position="1"/>
    </location>
</feature>
<evidence type="ECO:0000313" key="8">
    <source>
        <dbReference type="Proteomes" id="UP000681967"/>
    </source>
</evidence>
<dbReference type="GO" id="GO:0007346">
    <property type="term" value="P:regulation of mitotic cell cycle"/>
    <property type="evidence" value="ECO:0007669"/>
    <property type="project" value="TreeGrafter"/>
</dbReference>
<dbReference type="Gene3D" id="1.10.510.10">
    <property type="entry name" value="Transferase(Phosphotransferase) domain 1"/>
    <property type="match status" value="1"/>
</dbReference>
<evidence type="ECO:0000313" key="7">
    <source>
        <dbReference type="EMBL" id="CAF4745597.1"/>
    </source>
</evidence>
<dbReference type="GO" id="GO:0005634">
    <property type="term" value="C:nucleus"/>
    <property type="evidence" value="ECO:0007669"/>
    <property type="project" value="TreeGrafter"/>
</dbReference>
<sequence length="173" mass="19546">SAGCVLGELLCHRPLLPGRSEIQQIDLIIEMFGTPTEKIWSGLNDLPSLKHFSLRQQPYNNVKQTFPWLTNAGLRLINFMFMYDPCKRATAEDCLRSSYFKEAPLPCENDLMPSFPQHRNQISSSSNQPRPALSARLSSSSNEPTSAVNDSRKRQNLPPLRVGCTNVKRTRKS</sequence>
<dbReference type="EMBL" id="CAJOBH010128459">
    <property type="protein sequence ID" value="CAF4745597.1"/>
    <property type="molecule type" value="Genomic_DNA"/>
</dbReference>
<keyword evidence="5" id="KW-0067">ATP-binding</keyword>
<gene>
    <name evidence="7" type="ORF">BYL167_LOCUS45882</name>
</gene>
<keyword evidence="4" id="KW-0418">Kinase</keyword>
<dbReference type="GO" id="GO:0004674">
    <property type="term" value="F:protein serine/threonine kinase activity"/>
    <property type="evidence" value="ECO:0007669"/>
    <property type="project" value="UniProtKB-KW"/>
</dbReference>
<evidence type="ECO:0000256" key="2">
    <source>
        <dbReference type="ARBA" id="ARBA00022679"/>
    </source>
</evidence>
<dbReference type="PANTHER" id="PTHR24056:SF508">
    <property type="entry name" value="CYCLIN-DEPENDENT KINASE 10"/>
    <property type="match status" value="1"/>
</dbReference>
<evidence type="ECO:0000256" key="3">
    <source>
        <dbReference type="ARBA" id="ARBA00022741"/>
    </source>
</evidence>
<dbReference type="Proteomes" id="UP000681967">
    <property type="component" value="Unassembled WGS sequence"/>
</dbReference>
<feature type="region of interest" description="Disordered" evidence="6">
    <location>
        <begin position="111"/>
        <end position="173"/>
    </location>
</feature>
<feature type="compositionally biased region" description="Low complexity" evidence="6">
    <location>
        <begin position="129"/>
        <end position="141"/>
    </location>
</feature>
<evidence type="ECO:0000256" key="4">
    <source>
        <dbReference type="ARBA" id="ARBA00022777"/>
    </source>
</evidence>
<dbReference type="InterPro" id="IPR011009">
    <property type="entry name" value="Kinase-like_dom_sf"/>
</dbReference>
<evidence type="ECO:0008006" key="9">
    <source>
        <dbReference type="Google" id="ProtNLM"/>
    </source>
</evidence>
<evidence type="ECO:0000256" key="6">
    <source>
        <dbReference type="SAM" id="MobiDB-lite"/>
    </source>
</evidence>
<dbReference type="AlphaFoldDB" id="A0A8S3AL36"/>
<evidence type="ECO:0000256" key="5">
    <source>
        <dbReference type="ARBA" id="ARBA00022840"/>
    </source>
</evidence>
<protein>
    <recommendedName>
        <fullName evidence="9">Cyclin-dependent kinase 10</fullName>
    </recommendedName>
</protein>
<proteinExistence type="predicted"/>
<organism evidence="7 8">
    <name type="scientific">Rotaria magnacalcarata</name>
    <dbReference type="NCBI Taxonomy" id="392030"/>
    <lineage>
        <taxon>Eukaryota</taxon>
        <taxon>Metazoa</taxon>
        <taxon>Spiralia</taxon>
        <taxon>Gnathifera</taxon>
        <taxon>Rotifera</taxon>
        <taxon>Eurotatoria</taxon>
        <taxon>Bdelloidea</taxon>
        <taxon>Philodinida</taxon>
        <taxon>Philodinidae</taxon>
        <taxon>Rotaria</taxon>
    </lineage>
</organism>
<evidence type="ECO:0000256" key="1">
    <source>
        <dbReference type="ARBA" id="ARBA00022527"/>
    </source>
</evidence>
<dbReference type="PANTHER" id="PTHR24056">
    <property type="entry name" value="CELL DIVISION PROTEIN KINASE"/>
    <property type="match status" value="1"/>
</dbReference>
<accession>A0A8S3AL36</accession>
<dbReference type="SUPFAM" id="SSF56112">
    <property type="entry name" value="Protein kinase-like (PK-like)"/>
    <property type="match status" value="1"/>
</dbReference>
<keyword evidence="2" id="KW-0808">Transferase</keyword>
<name>A0A8S3AL36_9BILA</name>